<evidence type="ECO:0000313" key="2">
    <source>
        <dbReference type="Proteomes" id="UP000095192"/>
    </source>
</evidence>
<dbReference type="EMBL" id="JROU02000054">
    <property type="protein sequence ID" value="OEH80515.1"/>
    <property type="molecule type" value="Genomic_DNA"/>
</dbReference>
<dbReference type="VEuPathDB" id="ToxoDB:LOC34622532"/>
<dbReference type="AlphaFoldDB" id="A0A1D3DAT2"/>
<dbReference type="Gene3D" id="3.30.450.70">
    <property type="match status" value="1"/>
</dbReference>
<dbReference type="Pfam" id="PF04628">
    <property type="entry name" value="Sedlin_N"/>
    <property type="match status" value="1"/>
</dbReference>
<proteinExistence type="predicted"/>
<dbReference type="VEuPathDB" id="ToxoDB:cyc_06353"/>
<dbReference type="InterPro" id="IPR006722">
    <property type="entry name" value="Sedlin"/>
</dbReference>
<dbReference type="InterPro" id="IPR011012">
    <property type="entry name" value="Longin-like_dom_sf"/>
</dbReference>
<dbReference type="SUPFAM" id="SSF64356">
    <property type="entry name" value="SNARE-like"/>
    <property type="match status" value="1"/>
</dbReference>
<gene>
    <name evidence="1" type="ORF">cyc_06353</name>
</gene>
<organism evidence="1 2">
    <name type="scientific">Cyclospora cayetanensis</name>
    <dbReference type="NCBI Taxonomy" id="88456"/>
    <lineage>
        <taxon>Eukaryota</taxon>
        <taxon>Sar</taxon>
        <taxon>Alveolata</taxon>
        <taxon>Apicomplexa</taxon>
        <taxon>Conoidasida</taxon>
        <taxon>Coccidia</taxon>
        <taxon>Eucoccidiorida</taxon>
        <taxon>Eimeriorina</taxon>
        <taxon>Eimeriidae</taxon>
        <taxon>Cyclospora</taxon>
    </lineage>
</organism>
<comment type="caution">
    <text evidence="1">The sequence shown here is derived from an EMBL/GenBank/DDBJ whole genome shotgun (WGS) entry which is preliminary data.</text>
</comment>
<sequence>MATAANLFVFVIVGKGDTPLYEADLSAPGKREDSPHYDQFIIHQALDAVDEYVWQTQSMYLKNCDSFRDFLVSAFCTAGHVKLMLLHKNRGSSEGIRNFFTEVHELFLRVLMNPLYEANGLITSANFDKHVRLAAKKHLHT</sequence>
<dbReference type="CDD" id="cd14825">
    <property type="entry name" value="TRAPPC2_sedlin"/>
    <property type="match status" value="1"/>
</dbReference>
<name>A0A1D3DAT2_9EIME</name>
<dbReference type="GO" id="GO:0005737">
    <property type="term" value="C:cytoplasm"/>
    <property type="evidence" value="ECO:0007669"/>
    <property type="project" value="GOC"/>
</dbReference>
<dbReference type="OrthoDB" id="10252102at2759"/>
<dbReference type="GeneID" id="34622532"/>
<protein>
    <submittedName>
        <fullName evidence="1">Mbp-1 interacting protein-2a family protein</fullName>
    </submittedName>
</protein>
<keyword evidence="2" id="KW-1185">Reference proteome</keyword>
<dbReference type="Proteomes" id="UP000095192">
    <property type="component" value="Unassembled WGS sequence"/>
</dbReference>
<dbReference type="GO" id="GO:0006888">
    <property type="term" value="P:endoplasmic reticulum to Golgi vesicle-mediated transport"/>
    <property type="evidence" value="ECO:0007669"/>
    <property type="project" value="InterPro"/>
</dbReference>
<reference evidence="1 2" key="1">
    <citation type="journal article" date="2016" name="BMC Genomics">
        <title>Comparative genomics reveals Cyclospora cayetanensis possesses coccidia-like metabolism and invasion components but unique surface antigens.</title>
        <authorList>
            <person name="Liu S."/>
            <person name="Wang L."/>
            <person name="Zheng H."/>
            <person name="Xu Z."/>
            <person name="Roellig D.M."/>
            <person name="Li N."/>
            <person name="Frace M.A."/>
            <person name="Tang K."/>
            <person name="Arrowood M.J."/>
            <person name="Moss D.M."/>
            <person name="Zhang L."/>
            <person name="Feng Y."/>
            <person name="Xiao L."/>
        </authorList>
    </citation>
    <scope>NUCLEOTIDE SEQUENCE [LARGE SCALE GENOMIC DNA]</scope>
    <source>
        <strain evidence="1 2">CHN_HEN01</strain>
    </source>
</reference>
<accession>A0A1D3DAT2</accession>
<evidence type="ECO:0000313" key="1">
    <source>
        <dbReference type="EMBL" id="OEH80515.1"/>
    </source>
</evidence>
<dbReference type="PANTHER" id="PTHR12403">
    <property type="entry name" value="TRAFFICKING PROTEIN PARTICLE COMPLEX SUBUNIT 2"/>
    <property type="match status" value="1"/>
</dbReference>